<organism evidence="3 4">
    <name type="scientific">Kineothrix sedimenti</name>
    <dbReference type="NCBI Taxonomy" id="3123317"/>
    <lineage>
        <taxon>Bacteria</taxon>
        <taxon>Bacillati</taxon>
        <taxon>Bacillota</taxon>
        <taxon>Clostridia</taxon>
        <taxon>Lachnospirales</taxon>
        <taxon>Lachnospiraceae</taxon>
        <taxon>Kineothrix</taxon>
    </lineage>
</organism>
<keyword evidence="2" id="KW-0472">Membrane</keyword>
<evidence type="ECO:0000313" key="3">
    <source>
        <dbReference type="EMBL" id="XAH76094.1"/>
    </source>
</evidence>
<dbReference type="RefSeq" id="WP_342759666.1">
    <property type="nucleotide sequence ID" value="NZ_CP146256.1"/>
</dbReference>
<keyword evidence="2" id="KW-1133">Transmembrane helix</keyword>
<evidence type="ECO:0000313" key="4">
    <source>
        <dbReference type="Proteomes" id="UP001451571"/>
    </source>
</evidence>
<keyword evidence="4" id="KW-1185">Reference proteome</keyword>
<sequence>MDGEEGEKMPNTEVITDIDQITDKKKLAEEKKRLKSDQKEQKKEAKRRAKELYLQEAQLDDDSGASGVSVFLVTALIVVVWIAILCLLVKLDVGGFGSGVLAPVLKDVPVINKILPSTEGATDVTMETGEDYGGYKSLAEAVRYIKELELELQSAQSAQSTSSEEVANLKAEVERLKTFENNQVEFQRIKTEFYEEVVYAENGPGAEEYKKYYESIDPTTAEYLYKQVVQQVEESDDVKEYAQAYSEMKPKEAAAIFESMTDNLGLASRILSVMSAEDRGKILGAMDSATAARITKIMDPES</sequence>
<evidence type="ECO:0000256" key="1">
    <source>
        <dbReference type="SAM" id="Coils"/>
    </source>
</evidence>
<accession>A0ABZ3F3S3</accession>
<keyword evidence="2" id="KW-0812">Transmembrane</keyword>
<evidence type="ECO:0008006" key="5">
    <source>
        <dbReference type="Google" id="ProtNLM"/>
    </source>
</evidence>
<protein>
    <recommendedName>
        <fullName evidence="5">Flagellar motility protein MotE (MotC chaperone)</fullName>
    </recommendedName>
</protein>
<keyword evidence="1" id="KW-0175">Coiled coil</keyword>
<feature type="coiled-coil region" evidence="1">
    <location>
        <begin position="24"/>
        <end position="62"/>
    </location>
</feature>
<name>A0ABZ3F3S3_9FIRM</name>
<gene>
    <name evidence="3" type="ORF">V6984_10155</name>
</gene>
<dbReference type="EMBL" id="CP146256">
    <property type="protein sequence ID" value="XAH76094.1"/>
    <property type="molecule type" value="Genomic_DNA"/>
</dbReference>
<feature type="transmembrane region" description="Helical" evidence="2">
    <location>
        <begin position="68"/>
        <end position="89"/>
    </location>
</feature>
<proteinExistence type="predicted"/>
<feature type="coiled-coil region" evidence="1">
    <location>
        <begin position="138"/>
        <end position="165"/>
    </location>
</feature>
<reference evidence="3 4" key="1">
    <citation type="submission" date="2024-02" db="EMBL/GenBank/DDBJ databases">
        <title>Bacterial strain from lacustrine sediment.</title>
        <authorList>
            <person name="Petit C."/>
            <person name="Fadhlaoui K."/>
        </authorList>
    </citation>
    <scope>NUCLEOTIDE SEQUENCE [LARGE SCALE GENOMIC DNA]</scope>
    <source>
        <strain evidence="3 4">IPX-CK</strain>
    </source>
</reference>
<evidence type="ECO:0000256" key="2">
    <source>
        <dbReference type="SAM" id="Phobius"/>
    </source>
</evidence>
<dbReference type="SUPFAM" id="SSF158791">
    <property type="entry name" value="MgtE N-terminal domain-like"/>
    <property type="match status" value="1"/>
</dbReference>
<dbReference type="Proteomes" id="UP001451571">
    <property type="component" value="Chromosome"/>
</dbReference>